<dbReference type="RefSeq" id="WP_085792093.1">
    <property type="nucleotide sequence ID" value="NZ_FWFK01000004.1"/>
</dbReference>
<reference evidence="2 3" key="1">
    <citation type="submission" date="2017-03" db="EMBL/GenBank/DDBJ databases">
        <authorList>
            <person name="Afonso C.L."/>
            <person name="Miller P.J."/>
            <person name="Scott M.A."/>
            <person name="Spackman E."/>
            <person name="Goraichik I."/>
            <person name="Dimitrov K.M."/>
            <person name="Suarez D.L."/>
            <person name="Swayne D.E."/>
        </authorList>
    </citation>
    <scope>NUCLEOTIDE SEQUENCE [LARGE SCALE GENOMIC DNA]</scope>
    <source>
        <strain evidence="2 3">CECT 8625</strain>
    </source>
</reference>
<keyword evidence="1" id="KW-0732">Signal</keyword>
<dbReference type="EMBL" id="FWFK01000004">
    <property type="protein sequence ID" value="SLN48879.1"/>
    <property type="molecule type" value="Genomic_DNA"/>
</dbReference>
<feature type="chain" id="PRO_5013095376" evidence="1">
    <location>
        <begin position="22"/>
        <end position="113"/>
    </location>
</feature>
<sequence length="113" mass="11739">MRRAVTPLVLICVLAFTSVEAAIARGLPAPAGEVVLCRGLAVVTVTLDENGDPVRRSQLCPEALGALLDLAAEARAQVAPGPVIRSVHRAERGVSLRSAELPPCRARGPPSLS</sequence>
<dbReference type="OrthoDB" id="7863585at2"/>
<keyword evidence="3" id="KW-1185">Reference proteome</keyword>
<feature type="signal peptide" evidence="1">
    <location>
        <begin position="1"/>
        <end position="21"/>
    </location>
</feature>
<dbReference type="AlphaFoldDB" id="A0A1X6ZG62"/>
<name>A0A1X6ZG62_9RHOB</name>
<accession>A0A1X6ZG62</accession>
<organism evidence="2 3">
    <name type="scientific">Roseivivax jejudonensis</name>
    <dbReference type="NCBI Taxonomy" id="1529041"/>
    <lineage>
        <taxon>Bacteria</taxon>
        <taxon>Pseudomonadati</taxon>
        <taxon>Pseudomonadota</taxon>
        <taxon>Alphaproteobacteria</taxon>
        <taxon>Rhodobacterales</taxon>
        <taxon>Roseobacteraceae</taxon>
        <taxon>Roseivivax</taxon>
    </lineage>
</organism>
<evidence type="ECO:0000256" key="1">
    <source>
        <dbReference type="SAM" id="SignalP"/>
    </source>
</evidence>
<dbReference type="Proteomes" id="UP000193570">
    <property type="component" value="Unassembled WGS sequence"/>
</dbReference>
<evidence type="ECO:0000313" key="3">
    <source>
        <dbReference type="Proteomes" id="UP000193570"/>
    </source>
</evidence>
<gene>
    <name evidence="2" type="ORF">ROJ8625_02396</name>
</gene>
<proteinExistence type="predicted"/>
<evidence type="ECO:0000313" key="2">
    <source>
        <dbReference type="EMBL" id="SLN48879.1"/>
    </source>
</evidence>
<protein>
    <submittedName>
        <fullName evidence="2">Uncharacterized protein</fullName>
    </submittedName>
</protein>